<keyword evidence="1" id="KW-0677">Repeat</keyword>
<organism evidence="4 5">
    <name type="scientific">Abyssobacteria bacterium (strain SURF_5)</name>
    <dbReference type="NCBI Taxonomy" id="2093360"/>
    <lineage>
        <taxon>Bacteria</taxon>
        <taxon>Pseudomonadati</taxon>
        <taxon>Candidatus Hydrogenedentota</taxon>
        <taxon>Candidatus Abyssobacteria</taxon>
    </lineage>
</organism>
<dbReference type="PROSITE" id="PS50005">
    <property type="entry name" value="TPR"/>
    <property type="match status" value="3"/>
</dbReference>
<dbReference type="EMBL" id="QZKU01000064">
    <property type="protein sequence ID" value="RJP21808.1"/>
    <property type="molecule type" value="Genomic_DNA"/>
</dbReference>
<dbReference type="PANTHER" id="PTHR44943">
    <property type="entry name" value="CELLULOSE SYNTHASE OPERON PROTEIN C"/>
    <property type="match status" value="1"/>
</dbReference>
<proteinExistence type="predicted"/>
<dbReference type="Gene3D" id="1.25.40.10">
    <property type="entry name" value="Tetratricopeptide repeat domain"/>
    <property type="match status" value="3"/>
</dbReference>
<protein>
    <submittedName>
        <fullName evidence="4">Tetratricopeptide repeat protein</fullName>
    </submittedName>
</protein>
<dbReference type="InterPro" id="IPR011990">
    <property type="entry name" value="TPR-like_helical_dom_sf"/>
</dbReference>
<feature type="repeat" description="TPR" evidence="3">
    <location>
        <begin position="178"/>
        <end position="211"/>
    </location>
</feature>
<evidence type="ECO:0000313" key="5">
    <source>
        <dbReference type="Proteomes" id="UP000265882"/>
    </source>
</evidence>
<dbReference type="Proteomes" id="UP000265882">
    <property type="component" value="Unassembled WGS sequence"/>
</dbReference>
<accession>A0A3A4NMG9</accession>
<dbReference type="Pfam" id="PF13432">
    <property type="entry name" value="TPR_16"/>
    <property type="match status" value="1"/>
</dbReference>
<sequence>MRKLVGPVLVAVVLPALVLFLGCGDSNIKKAKTFHAEKQYAQAIHHYRLALESDPENQIARYGLIEAYAQEVLDMHPEKLTPEVVAGVMTELRPIAQPLMSDPNIKRYLSLIYQMIAKRYAEQGRDDLAAEAWAEVIQIEPTFAEAHFNRGLALLLVGRNEEALPNFEKSVALNPYFVKGYHAIGDVFIKLQRFDEAIQQYDKALELNPEDPAIHHNLGQAYLQKGDVDKAIAEFQNALELEPGYILAYRSLHEAYENKGDKKKMQEIDEKWKKQTENYLQALQDSGALPGEAAPGEGS</sequence>
<dbReference type="SUPFAM" id="SSF48452">
    <property type="entry name" value="TPR-like"/>
    <property type="match status" value="1"/>
</dbReference>
<dbReference type="SMART" id="SM00028">
    <property type="entry name" value="TPR"/>
    <property type="match status" value="5"/>
</dbReference>
<feature type="repeat" description="TPR" evidence="3">
    <location>
        <begin position="144"/>
        <end position="177"/>
    </location>
</feature>
<dbReference type="PROSITE" id="PS50293">
    <property type="entry name" value="TPR_REGION"/>
    <property type="match status" value="2"/>
</dbReference>
<dbReference type="InterPro" id="IPR019734">
    <property type="entry name" value="TPR_rpt"/>
</dbReference>
<comment type="caution">
    <text evidence="4">The sequence shown here is derived from an EMBL/GenBank/DDBJ whole genome shotgun (WGS) entry which is preliminary data.</text>
</comment>
<dbReference type="AlphaFoldDB" id="A0A3A4NMG9"/>
<reference evidence="4 5" key="1">
    <citation type="journal article" date="2017" name="ISME J.">
        <title>Energy and carbon metabolisms in a deep terrestrial subsurface fluid microbial community.</title>
        <authorList>
            <person name="Momper L."/>
            <person name="Jungbluth S.P."/>
            <person name="Lee M.D."/>
            <person name="Amend J.P."/>
        </authorList>
    </citation>
    <scope>NUCLEOTIDE SEQUENCE [LARGE SCALE GENOMIC DNA]</scope>
    <source>
        <strain evidence="4">SURF_5</strain>
    </source>
</reference>
<evidence type="ECO:0000256" key="2">
    <source>
        <dbReference type="ARBA" id="ARBA00022803"/>
    </source>
</evidence>
<evidence type="ECO:0000256" key="1">
    <source>
        <dbReference type="ARBA" id="ARBA00022737"/>
    </source>
</evidence>
<dbReference type="Pfam" id="PF13414">
    <property type="entry name" value="TPR_11"/>
    <property type="match status" value="2"/>
</dbReference>
<name>A0A3A4NMG9_ABYX5</name>
<feature type="repeat" description="TPR" evidence="3">
    <location>
        <begin position="212"/>
        <end position="245"/>
    </location>
</feature>
<dbReference type="InterPro" id="IPR051685">
    <property type="entry name" value="Ycf3/AcsC/BcsC/TPR_MFPF"/>
</dbReference>
<evidence type="ECO:0000256" key="3">
    <source>
        <dbReference type="PROSITE-ProRule" id="PRU00339"/>
    </source>
</evidence>
<gene>
    <name evidence="4" type="ORF">C4520_09125</name>
</gene>
<evidence type="ECO:0000313" key="4">
    <source>
        <dbReference type="EMBL" id="RJP21808.1"/>
    </source>
</evidence>
<keyword evidence="2 3" id="KW-0802">TPR repeat</keyword>
<dbReference type="PANTHER" id="PTHR44943:SF8">
    <property type="entry name" value="TPR REPEAT-CONTAINING PROTEIN MJ0263"/>
    <property type="match status" value="1"/>
</dbReference>
<dbReference type="PROSITE" id="PS51257">
    <property type="entry name" value="PROKAR_LIPOPROTEIN"/>
    <property type="match status" value="1"/>
</dbReference>